<dbReference type="EMBL" id="BK015301">
    <property type="protein sequence ID" value="DAE00272.1"/>
    <property type="molecule type" value="Genomic_DNA"/>
</dbReference>
<reference evidence="1" key="1">
    <citation type="journal article" date="2021" name="Proc. Natl. Acad. Sci. U.S.A.">
        <title>A Catalog of Tens of Thousands of Viruses from Human Metagenomes Reveals Hidden Associations with Chronic Diseases.</title>
        <authorList>
            <person name="Tisza M.J."/>
            <person name="Buck C.B."/>
        </authorList>
    </citation>
    <scope>NUCLEOTIDE SEQUENCE</scope>
    <source>
        <strain evidence="1">CtLnO19</strain>
    </source>
</reference>
<proteinExistence type="predicted"/>
<organism evidence="1">
    <name type="scientific">Myoviridae sp. ctLnO19</name>
    <dbReference type="NCBI Taxonomy" id="2825085"/>
    <lineage>
        <taxon>Viruses</taxon>
        <taxon>Duplodnaviria</taxon>
        <taxon>Heunggongvirae</taxon>
        <taxon>Uroviricota</taxon>
        <taxon>Caudoviricetes</taxon>
    </lineage>
</organism>
<accession>A0A8S5P0W8</accession>
<protein>
    <submittedName>
        <fullName evidence="1">Uncharacterized protein</fullName>
    </submittedName>
</protein>
<name>A0A8S5P0W8_9CAUD</name>
<sequence length="38" mass="4127">MEICVICIKEDPTAPVEGTVEGAYVERGAKCSILKFIL</sequence>
<evidence type="ECO:0000313" key="1">
    <source>
        <dbReference type="EMBL" id="DAE00272.1"/>
    </source>
</evidence>